<feature type="signal peptide" evidence="3">
    <location>
        <begin position="1"/>
        <end position="21"/>
    </location>
</feature>
<reference evidence="4" key="1">
    <citation type="submission" date="2020-05" db="EMBL/GenBank/DDBJ databases">
        <title>Mycena genomes resolve the evolution of fungal bioluminescence.</title>
        <authorList>
            <person name="Tsai I.J."/>
        </authorList>
    </citation>
    <scope>NUCLEOTIDE SEQUENCE</scope>
    <source>
        <strain evidence="4">CCC161011</strain>
    </source>
</reference>
<evidence type="ECO:0000256" key="2">
    <source>
        <dbReference type="ARBA" id="ARBA00023026"/>
    </source>
</evidence>
<gene>
    <name evidence="4" type="ORF">MVEN_00308400</name>
</gene>
<dbReference type="InterPro" id="IPR008701">
    <property type="entry name" value="NPP1"/>
</dbReference>
<dbReference type="Pfam" id="PF05630">
    <property type="entry name" value="NPP1"/>
    <property type="match status" value="1"/>
</dbReference>
<proteinExistence type="inferred from homology"/>
<sequence>MSLLHLSKHVIKLGLLAAVTAAPLWERASIASDAVVGFPQTVPSGTTGSVYLAYQPHLKVVNGCVPFPAVDAQGNTNAGLNPTGPTNGDCSSSPGQIYVRSGTSGGHFALLYSWYMPKDEPISGLGHRHDWEGVIVWLSSSTSTTASNILAVCPSAHGGWDCSTDGFSLTGTSPLIQYESIFPLDHAMGLTTAVGGTQPLIAWESLPAAAQTALLTTDFGAAIVPFKDDTLVSNLAAATF</sequence>
<evidence type="ECO:0000313" key="4">
    <source>
        <dbReference type="EMBL" id="KAF7369763.1"/>
    </source>
</evidence>
<accession>A0A8H7DF04</accession>
<dbReference type="Proteomes" id="UP000620124">
    <property type="component" value="Unassembled WGS sequence"/>
</dbReference>
<evidence type="ECO:0000256" key="3">
    <source>
        <dbReference type="SAM" id="SignalP"/>
    </source>
</evidence>
<dbReference type="EMBL" id="JACAZI010000002">
    <property type="protein sequence ID" value="KAF7369763.1"/>
    <property type="molecule type" value="Genomic_DNA"/>
</dbReference>
<dbReference type="OrthoDB" id="89086at2759"/>
<evidence type="ECO:0000313" key="5">
    <source>
        <dbReference type="Proteomes" id="UP000620124"/>
    </source>
</evidence>
<keyword evidence="3" id="KW-0732">Signal</keyword>
<feature type="chain" id="PRO_5034047565" evidence="3">
    <location>
        <begin position="22"/>
        <end position="240"/>
    </location>
</feature>
<comment type="caution">
    <text evidence="4">The sequence shown here is derived from an EMBL/GenBank/DDBJ whole genome shotgun (WGS) entry which is preliminary data.</text>
</comment>
<dbReference type="PIRSF" id="PIRSF029958">
    <property type="entry name" value="Necrosis-inducing_protein"/>
    <property type="match status" value="1"/>
</dbReference>
<keyword evidence="5" id="KW-1185">Reference proteome</keyword>
<dbReference type="PANTHER" id="PTHR33657:SF8">
    <property type="entry name" value="DOMAIN PROTEIN, PUTATIVE (AFU_ORTHOLOGUE AFUA_5G00600)-RELATED"/>
    <property type="match status" value="1"/>
</dbReference>
<keyword evidence="2" id="KW-0843">Virulence</keyword>
<name>A0A8H7DF04_9AGAR</name>
<protein>
    <submittedName>
        <fullName evidence="4">Putative necrosis and ethylene inducing peptide 2</fullName>
    </submittedName>
</protein>
<organism evidence="4 5">
    <name type="scientific">Mycena venus</name>
    <dbReference type="NCBI Taxonomy" id="2733690"/>
    <lineage>
        <taxon>Eukaryota</taxon>
        <taxon>Fungi</taxon>
        <taxon>Dikarya</taxon>
        <taxon>Basidiomycota</taxon>
        <taxon>Agaricomycotina</taxon>
        <taxon>Agaricomycetes</taxon>
        <taxon>Agaricomycetidae</taxon>
        <taxon>Agaricales</taxon>
        <taxon>Marasmiineae</taxon>
        <taxon>Mycenaceae</taxon>
        <taxon>Mycena</taxon>
    </lineage>
</organism>
<dbReference type="PANTHER" id="PTHR33657">
    <property type="entry name" value="DOMAIN PROTEIN, PUTATIVE (AFU_ORTHOLOGUE AFUA_5G00600)-RELATED"/>
    <property type="match status" value="1"/>
</dbReference>
<comment type="similarity">
    <text evidence="1">Belongs to the Necrosis inducing protein (NPP1) family.</text>
</comment>
<evidence type="ECO:0000256" key="1">
    <source>
        <dbReference type="ARBA" id="ARBA00009520"/>
    </source>
</evidence>
<dbReference type="AlphaFoldDB" id="A0A8H7DF04"/>